<sequence>MSDCNSCCSNIIKAYAISCGDCNLTCNRKCQKCIKEDMEYLNGILWRCRKCTATAKRISLQQFNKQTNFRNVDLIDIRNILIELKGNIQSFKEETGFIFDDMRDKFNVIDNILEFSGNSAMKSRIQFLENKIENLERRYIANDIFIDGVPELKLENCNKLVKRIGTQLNTKITDSYAHRMDPRQNNNWFRKIFVSFTNHQNKTKGYNACKVIKNLFTKRIDIHPDTQIYKRKNLTTKSSHLFKEARCQGKQYNYKVIWIKNGLIFRRKNEPEKIIHGFNEEIYERLAIEAKQVIHGGLGNDQCVISGSV</sequence>
<gene>
    <name evidence="2" type="ORF">CINCED_3A022873</name>
</gene>
<evidence type="ECO:0000313" key="3">
    <source>
        <dbReference type="Proteomes" id="UP000325440"/>
    </source>
</evidence>
<dbReference type="InterPro" id="IPR057251">
    <property type="entry name" value="FP_C"/>
</dbReference>
<accession>A0A5E4MHS0</accession>
<dbReference type="Pfam" id="PF25298">
    <property type="entry name" value="Baculo_FP_2nd"/>
    <property type="match status" value="1"/>
</dbReference>
<organism evidence="2 3">
    <name type="scientific">Cinara cedri</name>
    <dbReference type="NCBI Taxonomy" id="506608"/>
    <lineage>
        <taxon>Eukaryota</taxon>
        <taxon>Metazoa</taxon>
        <taxon>Ecdysozoa</taxon>
        <taxon>Arthropoda</taxon>
        <taxon>Hexapoda</taxon>
        <taxon>Insecta</taxon>
        <taxon>Pterygota</taxon>
        <taxon>Neoptera</taxon>
        <taxon>Paraneoptera</taxon>
        <taxon>Hemiptera</taxon>
        <taxon>Sternorrhyncha</taxon>
        <taxon>Aphidomorpha</taxon>
        <taxon>Aphidoidea</taxon>
        <taxon>Aphididae</taxon>
        <taxon>Lachninae</taxon>
        <taxon>Cinara</taxon>
    </lineage>
</organism>
<dbReference type="OrthoDB" id="6587998at2759"/>
<reference evidence="2 3" key="1">
    <citation type="submission" date="2019-08" db="EMBL/GenBank/DDBJ databases">
        <authorList>
            <person name="Alioto T."/>
            <person name="Alioto T."/>
            <person name="Gomez Garrido J."/>
        </authorList>
    </citation>
    <scope>NUCLEOTIDE SEQUENCE [LARGE SCALE GENOMIC DNA]</scope>
</reference>
<protein>
    <recommendedName>
        <fullName evidence="1">FP protein C-terminal domain-containing protein</fullName>
    </recommendedName>
</protein>
<name>A0A5E4MHS0_9HEMI</name>
<dbReference type="EMBL" id="CABPRJ010000492">
    <property type="protein sequence ID" value="VVC29413.1"/>
    <property type="molecule type" value="Genomic_DNA"/>
</dbReference>
<keyword evidence="3" id="KW-1185">Reference proteome</keyword>
<evidence type="ECO:0000259" key="1">
    <source>
        <dbReference type="Pfam" id="PF25298"/>
    </source>
</evidence>
<evidence type="ECO:0000313" key="2">
    <source>
        <dbReference type="EMBL" id="VVC29413.1"/>
    </source>
</evidence>
<dbReference type="Proteomes" id="UP000325440">
    <property type="component" value="Unassembled WGS sequence"/>
</dbReference>
<dbReference type="AlphaFoldDB" id="A0A5E4MHS0"/>
<proteinExistence type="predicted"/>
<feature type="domain" description="FP protein C-terminal" evidence="1">
    <location>
        <begin position="235"/>
        <end position="276"/>
    </location>
</feature>